<dbReference type="OrthoDB" id="8904098at2759"/>
<dbReference type="PANTHER" id="PTHR11654">
    <property type="entry name" value="OLIGOPEPTIDE TRANSPORTER-RELATED"/>
    <property type="match status" value="1"/>
</dbReference>
<accession>A0A1L9S2W3</accession>
<feature type="transmembrane region" description="Helical" evidence="7">
    <location>
        <begin position="495"/>
        <end position="513"/>
    </location>
</feature>
<dbReference type="GO" id="GO:0022857">
    <property type="term" value="F:transmembrane transporter activity"/>
    <property type="evidence" value="ECO:0007669"/>
    <property type="project" value="InterPro"/>
</dbReference>
<dbReference type="EMBL" id="KV878209">
    <property type="protein sequence ID" value="OJJ41505.1"/>
    <property type="molecule type" value="Genomic_DNA"/>
</dbReference>
<evidence type="ECO:0000256" key="2">
    <source>
        <dbReference type="ARBA" id="ARBA00005982"/>
    </source>
</evidence>
<evidence type="ECO:0000256" key="6">
    <source>
        <dbReference type="SAM" id="MobiDB-lite"/>
    </source>
</evidence>
<feature type="region of interest" description="Disordered" evidence="6">
    <location>
        <begin position="1"/>
        <end position="29"/>
    </location>
</feature>
<feature type="compositionally biased region" description="Basic and acidic residues" evidence="6">
    <location>
        <begin position="9"/>
        <end position="29"/>
    </location>
</feature>
<dbReference type="Proteomes" id="UP000184383">
    <property type="component" value="Unassembled WGS sequence"/>
</dbReference>
<comment type="similarity">
    <text evidence="2">Belongs to the major facilitator superfamily. Proton-dependent oligopeptide transporter (POT/PTR) (TC 2.A.17) family.</text>
</comment>
<sequence length="526" mass="58676">MSDLNSDTTAEKESAEQHEHEHEHEHDHEVIPPNLRRVCDDISPWVYLVAVVELAERFTYRSITAPMQNYIQYTRDDLRPGALGRGQSVATGINYFYSGWCYLTPIFGAIIADSYLGRFRTIWLGTGIMVLGSLILFLTSLEPSLDHGAGMPGLMVSLVLIGIGTGCITSNVNPLIAEQYTERRERVKMLDSGEMVVVDPHMTLTTMYGRYFLIINVGALSVIPASWLELKVAFWASFLLSLCFWTLPILALVIGRNRYVVHQPRESPLVKASKVLYLRVRHGSFDSVKALGACDQGFVEELKRALVACRVFPIFWICYGQTNSNIVSQAATMQTFGIPNDMMGFFNPISAFMLVPLMERVVYPTLQRWKMPFKPITRITVGFLAMACAIAYAAGIQHLIYTSPPCYDTPLGAECSQNGKLPNQVNVFLQLPIHALTSLSEILAYVSGLEYAYTKAPKSMKSIVTSIFLVMFTVGCALGITLSPVSKDPKVLVEYASLSGVMVVTAGVFWMLFNKYNEVEEKMNQM</sequence>
<dbReference type="PROSITE" id="PS01022">
    <property type="entry name" value="PTR2_1"/>
    <property type="match status" value="1"/>
</dbReference>
<feature type="transmembrane region" description="Helical" evidence="7">
    <location>
        <begin position="211"/>
        <end position="228"/>
    </location>
</feature>
<organism evidence="8 9">
    <name type="scientific">Aspergillus wentii DTO 134E9</name>
    <dbReference type="NCBI Taxonomy" id="1073089"/>
    <lineage>
        <taxon>Eukaryota</taxon>
        <taxon>Fungi</taxon>
        <taxon>Dikarya</taxon>
        <taxon>Ascomycota</taxon>
        <taxon>Pezizomycotina</taxon>
        <taxon>Eurotiomycetes</taxon>
        <taxon>Eurotiomycetidae</taxon>
        <taxon>Eurotiales</taxon>
        <taxon>Aspergillaceae</taxon>
        <taxon>Aspergillus</taxon>
        <taxon>Aspergillus subgen. Cremei</taxon>
    </lineage>
</organism>
<evidence type="ECO:0000313" key="9">
    <source>
        <dbReference type="Proteomes" id="UP000184383"/>
    </source>
</evidence>
<keyword evidence="5 7" id="KW-0472">Membrane</keyword>
<keyword evidence="4 7" id="KW-1133">Transmembrane helix</keyword>
<dbReference type="GO" id="GO:0006857">
    <property type="term" value="P:oligopeptide transport"/>
    <property type="evidence" value="ECO:0007669"/>
    <property type="project" value="InterPro"/>
</dbReference>
<evidence type="ECO:0008006" key="10">
    <source>
        <dbReference type="Google" id="ProtNLM"/>
    </source>
</evidence>
<feature type="transmembrane region" description="Helical" evidence="7">
    <location>
        <begin position="379"/>
        <end position="401"/>
    </location>
</feature>
<feature type="transmembrane region" description="Helical" evidence="7">
    <location>
        <begin position="463"/>
        <end position="483"/>
    </location>
</feature>
<feature type="transmembrane region" description="Helical" evidence="7">
    <location>
        <begin position="234"/>
        <end position="255"/>
    </location>
</feature>
<name>A0A1L9S2W3_ASPWE</name>
<dbReference type="Gene3D" id="1.20.1250.20">
    <property type="entry name" value="MFS general substrate transporter like domains"/>
    <property type="match status" value="1"/>
</dbReference>
<evidence type="ECO:0000313" key="8">
    <source>
        <dbReference type="EMBL" id="OJJ41505.1"/>
    </source>
</evidence>
<dbReference type="InterPro" id="IPR018456">
    <property type="entry name" value="PTR2_symporter_CS"/>
</dbReference>
<dbReference type="InterPro" id="IPR036259">
    <property type="entry name" value="MFS_trans_sf"/>
</dbReference>
<evidence type="ECO:0000256" key="7">
    <source>
        <dbReference type="SAM" id="Phobius"/>
    </source>
</evidence>
<protein>
    <recommendedName>
        <fullName evidence="10">Major facilitator superfamily (MFS) profile domain-containing protein</fullName>
    </recommendedName>
</protein>
<reference evidence="9" key="1">
    <citation type="journal article" date="2017" name="Genome Biol.">
        <title>Comparative genomics reveals high biological diversity and specific adaptations in the industrially and medically important fungal genus Aspergillus.</title>
        <authorList>
            <person name="de Vries R.P."/>
            <person name="Riley R."/>
            <person name="Wiebenga A."/>
            <person name="Aguilar-Osorio G."/>
            <person name="Amillis S."/>
            <person name="Uchima C.A."/>
            <person name="Anderluh G."/>
            <person name="Asadollahi M."/>
            <person name="Askin M."/>
            <person name="Barry K."/>
            <person name="Battaglia E."/>
            <person name="Bayram O."/>
            <person name="Benocci T."/>
            <person name="Braus-Stromeyer S.A."/>
            <person name="Caldana C."/>
            <person name="Canovas D."/>
            <person name="Cerqueira G.C."/>
            <person name="Chen F."/>
            <person name="Chen W."/>
            <person name="Choi C."/>
            <person name="Clum A."/>
            <person name="Dos Santos R.A."/>
            <person name="Damasio A.R."/>
            <person name="Diallinas G."/>
            <person name="Emri T."/>
            <person name="Fekete E."/>
            <person name="Flipphi M."/>
            <person name="Freyberg S."/>
            <person name="Gallo A."/>
            <person name="Gournas C."/>
            <person name="Habgood R."/>
            <person name="Hainaut M."/>
            <person name="Harispe M.L."/>
            <person name="Henrissat B."/>
            <person name="Hilden K.S."/>
            <person name="Hope R."/>
            <person name="Hossain A."/>
            <person name="Karabika E."/>
            <person name="Karaffa L."/>
            <person name="Karanyi Z."/>
            <person name="Krasevec N."/>
            <person name="Kuo A."/>
            <person name="Kusch H."/>
            <person name="LaButti K."/>
            <person name="Lagendijk E.L."/>
            <person name="Lapidus A."/>
            <person name="Levasseur A."/>
            <person name="Lindquist E."/>
            <person name="Lipzen A."/>
            <person name="Logrieco A.F."/>
            <person name="MacCabe A."/>
            <person name="Maekelae M.R."/>
            <person name="Malavazi I."/>
            <person name="Melin P."/>
            <person name="Meyer V."/>
            <person name="Mielnichuk N."/>
            <person name="Miskei M."/>
            <person name="Molnar A.P."/>
            <person name="Mule G."/>
            <person name="Ngan C.Y."/>
            <person name="Orejas M."/>
            <person name="Orosz E."/>
            <person name="Ouedraogo J.P."/>
            <person name="Overkamp K.M."/>
            <person name="Park H.-S."/>
            <person name="Perrone G."/>
            <person name="Piumi F."/>
            <person name="Punt P.J."/>
            <person name="Ram A.F."/>
            <person name="Ramon A."/>
            <person name="Rauscher S."/>
            <person name="Record E."/>
            <person name="Riano-Pachon D.M."/>
            <person name="Robert V."/>
            <person name="Roehrig J."/>
            <person name="Ruller R."/>
            <person name="Salamov A."/>
            <person name="Salih N.S."/>
            <person name="Samson R.A."/>
            <person name="Sandor E."/>
            <person name="Sanguinetti M."/>
            <person name="Schuetze T."/>
            <person name="Sepcic K."/>
            <person name="Shelest E."/>
            <person name="Sherlock G."/>
            <person name="Sophianopoulou V."/>
            <person name="Squina F.M."/>
            <person name="Sun H."/>
            <person name="Susca A."/>
            <person name="Todd R.B."/>
            <person name="Tsang A."/>
            <person name="Unkles S.E."/>
            <person name="van de Wiele N."/>
            <person name="van Rossen-Uffink D."/>
            <person name="Oliveira J.V."/>
            <person name="Vesth T.C."/>
            <person name="Visser J."/>
            <person name="Yu J.-H."/>
            <person name="Zhou M."/>
            <person name="Andersen M.R."/>
            <person name="Archer D.B."/>
            <person name="Baker S.E."/>
            <person name="Benoit I."/>
            <person name="Brakhage A.A."/>
            <person name="Braus G.H."/>
            <person name="Fischer R."/>
            <person name="Frisvad J.C."/>
            <person name="Goldman G.H."/>
            <person name="Houbraken J."/>
            <person name="Oakley B."/>
            <person name="Pocsi I."/>
            <person name="Scazzocchio C."/>
            <person name="Seiboth B."/>
            <person name="vanKuyk P.A."/>
            <person name="Wortman J."/>
            <person name="Dyer P.S."/>
            <person name="Grigoriev I.V."/>
        </authorList>
    </citation>
    <scope>NUCLEOTIDE SEQUENCE [LARGE SCALE GENOMIC DNA]</scope>
    <source>
        <strain evidence="9">DTO 134E9</strain>
    </source>
</reference>
<evidence type="ECO:0000256" key="1">
    <source>
        <dbReference type="ARBA" id="ARBA00004141"/>
    </source>
</evidence>
<proteinExistence type="inferred from homology"/>
<feature type="transmembrane region" description="Helical" evidence="7">
    <location>
        <begin position="95"/>
        <end position="115"/>
    </location>
</feature>
<keyword evidence="3 7" id="KW-0812">Transmembrane</keyword>
<dbReference type="AlphaFoldDB" id="A0A1L9S2W3"/>
<comment type="subcellular location">
    <subcellularLocation>
        <location evidence="1">Membrane</location>
        <topology evidence="1">Multi-pass membrane protein</topology>
    </subcellularLocation>
</comment>
<dbReference type="VEuPathDB" id="FungiDB:ASPWEDRAFT_48069"/>
<evidence type="ECO:0000256" key="5">
    <source>
        <dbReference type="ARBA" id="ARBA00023136"/>
    </source>
</evidence>
<keyword evidence="9" id="KW-1185">Reference proteome</keyword>
<dbReference type="GO" id="GO:0016020">
    <property type="term" value="C:membrane"/>
    <property type="evidence" value="ECO:0007669"/>
    <property type="project" value="UniProtKB-SubCell"/>
</dbReference>
<dbReference type="GeneID" id="63752902"/>
<dbReference type="RefSeq" id="XP_040695181.1">
    <property type="nucleotide sequence ID" value="XM_040837054.1"/>
</dbReference>
<dbReference type="Pfam" id="PF00854">
    <property type="entry name" value="PTR2"/>
    <property type="match status" value="1"/>
</dbReference>
<feature type="transmembrane region" description="Helical" evidence="7">
    <location>
        <begin position="431"/>
        <end position="451"/>
    </location>
</feature>
<gene>
    <name evidence="8" type="ORF">ASPWEDRAFT_48069</name>
</gene>
<dbReference type="InterPro" id="IPR000109">
    <property type="entry name" value="POT_fam"/>
</dbReference>
<evidence type="ECO:0000256" key="3">
    <source>
        <dbReference type="ARBA" id="ARBA00022692"/>
    </source>
</evidence>
<feature type="transmembrane region" description="Helical" evidence="7">
    <location>
        <begin position="122"/>
        <end position="141"/>
    </location>
</feature>
<dbReference type="SUPFAM" id="SSF103473">
    <property type="entry name" value="MFS general substrate transporter"/>
    <property type="match status" value="1"/>
</dbReference>
<feature type="transmembrane region" description="Helical" evidence="7">
    <location>
        <begin position="153"/>
        <end position="176"/>
    </location>
</feature>
<evidence type="ECO:0000256" key="4">
    <source>
        <dbReference type="ARBA" id="ARBA00022989"/>
    </source>
</evidence>